<evidence type="ECO:0000313" key="3">
    <source>
        <dbReference type="Proteomes" id="UP001595909"/>
    </source>
</evidence>
<keyword evidence="1" id="KW-1133">Transmembrane helix</keyword>
<keyword evidence="3" id="KW-1185">Reference proteome</keyword>
<dbReference type="Proteomes" id="UP001595909">
    <property type="component" value="Unassembled WGS sequence"/>
</dbReference>
<protein>
    <submittedName>
        <fullName evidence="2">Uncharacterized protein</fullName>
    </submittedName>
</protein>
<gene>
    <name evidence="2" type="ORF">ACFPEL_16335</name>
</gene>
<dbReference type="RefSeq" id="WP_274188092.1">
    <property type="nucleotide sequence ID" value="NZ_BAABHN010000036.1"/>
</dbReference>
<feature type="transmembrane region" description="Helical" evidence="1">
    <location>
        <begin position="82"/>
        <end position="101"/>
    </location>
</feature>
<dbReference type="EMBL" id="JBHSIM010000036">
    <property type="protein sequence ID" value="MFC4833984.1"/>
    <property type="molecule type" value="Genomic_DNA"/>
</dbReference>
<sequence>MGERAGHDGRTEGARRGRALLLTLGVLALPLLVGAFIAGFLLLGAAPASAADPVPAVPAPYGGQLDAPDPGGTFDDERVLEVAMLGLGSLNGLAVAGVLFVNRRGSAGSALATLRALMARTDRGVPSGPRSPARQRG</sequence>
<evidence type="ECO:0000313" key="2">
    <source>
        <dbReference type="EMBL" id="MFC4833984.1"/>
    </source>
</evidence>
<reference evidence="3" key="1">
    <citation type="journal article" date="2019" name="Int. J. Syst. Evol. Microbiol.">
        <title>The Global Catalogue of Microorganisms (GCM) 10K type strain sequencing project: providing services to taxonomists for standard genome sequencing and annotation.</title>
        <authorList>
            <consortium name="The Broad Institute Genomics Platform"/>
            <consortium name="The Broad Institute Genome Sequencing Center for Infectious Disease"/>
            <person name="Wu L."/>
            <person name="Ma J."/>
        </authorList>
    </citation>
    <scope>NUCLEOTIDE SEQUENCE [LARGE SCALE GENOMIC DNA]</scope>
    <source>
        <strain evidence="3">CCUG 50347</strain>
    </source>
</reference>
<keyword evidence="1" id="KW-0812">Transmembrane</keyword>
<feature type="transmembrane region" description="Helical" evidence="1">
    <location>
        <begin position="20"/>
        <end position="43"/>
    </location>
</feature>
<proteinExistence type="predicted"/>
<evidence type="ECO:0000256" key="1">
    <source>
        <dbReference type="SAM" id="Phobius"/>
    </source>
</evidence>
<comment type="caution">
    <text evidence="2">The sequence shown here is derived from an EMBL/GenBank/DDBJ whole genome shotgun (WGS) entry which is preliminary data.</text>
</comment>
<organism evidence="2 3">
    <name type="scientific">Actinomycetospora chibensis</name>
    <dbReference type="NCBI Taxonomy" id="663606"/>
    <lineage>
        <taxon>Bacteria</taxon>
        <taxon>Bacillati</taxon>
        <taxon>Actinomycetota</taxon>
        <taxon>Actinomycetes</taxon>
        <taxon>Pseudonocardiales</taxon>
        <taxon>Pseudonocardiaceae</taxon>
        <taxon>Actinomycetospora</taxon>
    </lineage>
</organism>
<name>A0ABV9RKE1_9PSEU</name>
<accession>A0ABV9RKE1</accession>
<keyword evidence="1" id="KW-0472">Membrane</keyword>